<evidence type="ECO:0000256" key="5">
    <source>
        <dbReference type="SAM" id="MobiDB-lite"/>
    </source>
</evidence>
<dbReference type="InterPro" id="IPR006260">
    <property type="entry name" value="TonB/TolA_C"/>
</dbReference>
<evidence type="ECO:0000256" key="1">
    <source>
        <dbReference type="ARBA" id="ARBA00004167"/>
    </source>
</evidence>
<dbReference type="GO" id="GO:0016020">
    <property type="term" value="C:membrane"/>
    <property type="evidence" value="ECO:0007669"/>
    <property type="project" value="UniProtKB-SubCell"/>
</dbReference>
<reference evidence="7 8" key="1">
    <citation type="submission" date="2015-09" db="EMBL/GenBank/DDBJ databases">
        <authorList>
            <person name="Jackson K.R."/>
            <person name="Lunt B.L."/>
            <person name="Fisher J.N.B."/>
            <person name="Gardner A.V."/>
            <person name="Bailey M.E."/>
            <person name="Deus L.M."/>
            <person name="Earl A.S."/>
            <person name="Gibby P.D."/>
            <person name="Hartmann K.A."/>
            <person name="Liu J.E."/>
            <person name="Manci A.M."/>
            <person name="Nielsen D.A."/>
            <person name="Solomon M.B."/>
            <person name="Breakwell D.P."/>
            <person name="Burnett S.H."/>
            <person name="Grose J.H."/>
        </authorList>
    </citation>
    <scope>NUCLEOTIDE SEQUENCE [LARGE SCALE GENOMIC DNA]</scope>
    <source>
        <strain evidence="7 8">16</strain>
    </source>
</reference>
<evidence type="ECO:0000259" key="6">
    <source>
        <dbReference type="PROSITE" id="PS52015"/>
    </source>
</evidence>
<organism evidence="7 8">
    <name type="scientific">Prosthecodimorpha hirschii</name>
    <dbReference type="NCBI Taxonomy" id="665126"/>
    <lineage>
        <taxon>Bacteria</taxon>
        <taxon>Pseudomonadati</taxon>
        <taxon>Pseudomonadota</taxon>
        <taxon>Alphaproteobacteria</taxon>
        <taxon>Hyphomicrobiales</taxon>
        <taxon>Ancalomicrobiaceae</taxon>
        <taxon>Prosthecodimorpha</taxon>
    </lineage>
</organism>
<protein>
    <recommendedName>
        <fullName evidence="6">TonB C-terminal domain-containing protein</fullName>
    </recommendedName>
</protein>
<evidence type="ECO:0000313" key="8">
    <source>
        <dbReference type="Proteomes" id="UP000048984"/>
    </source>
</evidence>
<dbReference type="Pfam" id="PF03544">
    <property type="entry name" value="TonB_C"/>
    <property type="match status" value="1"/>
</dbReference>
<evidence type="ECO:0000313" key="7">
    <source>
        <dbReference type="EMBL" id="KPL51304.1"/>
    </source>
</evidence>
<dbReference type="InterPro" id="IPR037682">
    <property type="entry name" value="TonB_C"/>
</dbReference>
<accession>A0A0P6VZU4</accession>
<evidence type="ECO:0000256" key="2">
    <source>
        <dbReference type="ARBA" id="ARBA00022692"/>
    </source>
</evidence>
<dbReference type="PROSITE" id="PS52015">
    <property type="entry name" value="TONB_CTD"/>
    <property type="match status" value="1"/>
</dbReference>
<evidence type="ECO:0000256" key="4">
    <source>
        <dbReference type="ARBA" id="ARBA00023136"/>
    </source>
</evidence>
<keyword evidence="8" id="KW-1185">Reference proteome</keyword>
<keyword evidence="3" id="KW-1133">Transmembrane helix</keyword>
<feature type="region of interest" description="Disordered" evidence="5">
    <location>
        <begin position="237"/>
        <end position="293"/>
    </location>
</feature>
<dbReference type="NCBIfam" id="TIGR01352">
    <property type="entry name" value="tonB_Cterm"/>
    <property type="match status" value="1"/>
</dbReference>
<dbReference type="Proteomes" id="UP000048984">
    <property type="component" value="Unassembled WGS sequence"/>
</dbReference>
<name>A0A0P6VZU4_9HYPH</name>
<dbReference type="EMBL" id="LJYW01000001">
    <property type="protein sequence ID" value="KPL51304.1"/>
    <property type="molecule type" value="Genomic_DNA"/>
</dbReference>
<comment type="caution">
    <text evidence="7">The sequence shown here is derived from an EMBL/GenBank/DDBJ whole genome shotgun (WGS) entry which is preliminary data.</text>
</comment>
<proteinExistence type="predicted"/>
<reference evidence="7 8" key="2">
    <citation type="submission" date="2015-10" db="EMBL/GenBank/DDBJ databases">
        <title>Draft Genome Sequence of Prosthecomicrobium hirschii ATCC 27832.</title>
        <authorList>
            <person name="Daniel J."/>
            <person name="Givan S.A."/>
            <person name="Brun Y.V."/>
            <person name="Brown P.J."/>
        </authorList>
    </citation>
    <scope>NUCLEOTIDE SEQUENCE [LARGE SCALE GENOMIC DNA]</scope>
    <source>
        <strain evidence="7 8">16</strain>
    </source>
</reference>
<dbReference type="AlphaFoldDB" id="A0A0P6VZU4"/>
<gene>
    <name evidence="7" type="ORF">ABB55_02930</name>
</gene>
<dbReference type="STRING" id="665126.ABB55_02930"/>
<keyword evidence="4" id="KW-0472">Membrane</keyword>
<feature type="region of interest" description="Disordered" evidence="5">
    <location>
        <begin position="62"/>
        <end position="204"/>
    </location>
</feature>
<sequence length="396" mass="39925">MAPARGGDRLRLGAAFVLSALLHGLVLAVAPAGLPPIETPSDEIAIEAEIVATAPEIVAEVEDRSAVTTEQSAAADRPGDPVLSEAVVAVRDGQEAGPAETAASDPPPPEPDRPPGDVVPPATQPPPVEASAPERSETGYADRPPVSDQTVPEVRPVADSEPEPPSPAAIDAAPVRLAEADPMPPAVPPPAVPPPIGPLPAVPPPETVEAAPPVAVPPVLEVQPSAVAVGLAVRLEPAAPARATPRPVPARPTPQAVRRPPVASPPPPARRPVATRPASESRPASGAGSRTAVGEAVGFRARPAAEQAADYRAIVAAEINRRKAYPPAARQAGLSGRVVLRFTVGPGGRVGGAAVVQSSGHASLDDAARSLVGSLSLPPPPGGQFSVTTAVNYRAE</sequence>
<dbReference type="Gene3D" id="3.30.1150.10">
    <property type="match status" value="1"/>
</dbReference>
<keyword evidence="2" id="KW-0812">Transmembrane</keyword>
<dbReference type="SUPFAM" id="SSF74653">
    <property type="entry name" value="TolA/TonB C-terminal domain"/>
    <property type="match status" value="1"/>
</dbReference>
<evidence type="ECO:0000256" key="3">
    <source>
        <dbReference type="ARBA" id="ARBA00022989"/>
    </source>
</evidence>
<comment type="subcellular location">
    <subcellularLocation>
        <location evidence="1">Membrane</location>
        <topology evidence="1">Single-pass membrane protein</topology>
    </subcellularLocation>
</comment>
<dbReference type="GO" id="GO:0055085">
    <property type="term" value="P:transmembrane transport"/>
    <property type="evidence" value="ECO:0007669"/>
    <property type="project" value="InterPro"/>
</dbReference>
<feature type="domain" description="TonB C-terminal" evidence="6">
    <location>
        <begin position="310"/>
        <end position="396"/>
    </location>
</feature>
<feature type="compositionally biased region" description="Pro residues" evidence="5">
    <location>
        <begin position="182"/>
        <end position="204"/>
    </location>
</feature>